<comment type="caution">
    <text evidence="13">The sequence shown here is derived from an EMBL/GenBank/DDBJ whole genome shotgun (WGS) entry which is preliminary data.</text>
</comment>
<evidence type="ECO:0000256" key="3">
    <source>
        <dbReference type="ARBA" id="ARBA00012387"/>
    </source>
</evidence>
<evidence type="ECO:0000256" key="9">
    <source>
        <dbReference type="RuleBase" id="RU004190"/>
    </source>
</evidence>
<keyword evidence="7" id="KW-0342">GTP-binding</keyword>
<dbReference type="GO" id="GO:0004475">
    <property type="term" value="F:mannose-1-phosphate guanylyltransferase (GTP) activity"/>
    <property type="evidence" value="ECO:0007669"/>
    <property type="project" value="UniProtKB-EC"/>
</dbReference>
<evidence type="ECO:0000256" key="1">
    <source>
        <dbReference type="ARBA" id="ARBA00004823"/>
    </source>
</evidence>
<reference evidence="13 14" key="1">
    <citation type="submission" date="2022-03" db="EMBL/GenBank/DDBJ databases">
        <title>Genomic signatures underlying metal tolerance in selected Arctic bacterial isolates.</title>
        <authorList>
            <person name="Thomas F.A."/>
            <person name="Venkatachalam S."/>
            <person name="Krishnan K.P."/>
        </authorList>
    </citation>
    <scope>NUCLEOTIDE SEQUENCE [LARGE SCALE GENOMIC DNA]</scope>
    <source>
        <strain evidence="13 14">HM116</strain>
    </source>
</reference>
<dbReference type="InterPro" id="IPR001538">
    <property type="entry name" value="Man6P_isomerase-2_C"/>
</dbReference>
<evidence type="ECO:0000256" key="5">
    <source>
        <dbReference type="ARBA" id="ARBA00022695"/>
    </source>
</evidence>
<dbReference type="InterPro" id="IPR054566">
    <property type="entry name" value="ManC/GMP-like_b-helix"/>
</dbReference>
<evidence type="ECO:0000313" key="14">
    <source>
        <dbReference type="Proteomes" id="UP001320609"/>
    </source>
</evidence>
<dbReference type="InterPro" id="IPR005835">
    <property type="entry name" value="NTP_transferase_dom"/>
</dbReference>
<evidence type="ECO:0000256" key="4">
    <source>
        <dbReference type="ARBA" id="ARBA00022679"/>
    </source>
</evidence>
<protein>
    <recommendedName>
        <fullName evidence="3">mannose-1-phosphate guanylyltransferase</fullName>
        <ecNumber evidence="3">2.7.7.13</ecNumber>
    </recommendedName>
</protein>
<dbReference type="RefSeq" id="WP_240716314.1">
    <property type="nucleotide sequence ID" value="NZ_JAKVTW010000001.1"/>
</dbReference>
<dbReference type="SUPFAM" id="SSF53448">
    <property type="entry name" value="Nucleotide-diphospho-sugar transferases"/>
    <property type="match status" value="1"/>
</dbReference>
<feature type="domain" description="Nucleotidyl transferase" evidence="10">
    <location>
        <begin position="4"/>
        <end position="288"/>
    </location>
</feature>
<proteinExistence type="inferred from homology"/>
<evidence type="ECO:0000256" key="6">
    <source>
        <dbReference type="ARBA" id="ARBA00022741"/>
    </source>
</evidence>
<keyword evidence="4 13" id="KW-0808">Transferase</keyword>
<dbReference type="GO" id="GO:0004476">
    <property type="term" value="F:mannose-6-phosphate isomerase activity"/>
    <property type="evidence" value="ECO:0007669"/>
    <property type="project" value="UniProtKB-EC"/>
</dbReference>
<dbReference type="NCBIfam" id="TIGR01479">
    <property type="entry name" value="GMP_PMI"/>
    <property type="match status" value="1"/>
</dbReference>
<comment type="catalytic activity">
    <reaction evidence="8">
        <text>alpha-D-mannose 1-phosphate + GTP + H(+) = GDP-alpha-D-mannose + diphosphate</text>
        <dbReference type="Rhea" id="RHEA:15229"/>
        <dbReference type="ChEBI" id="CHEBI:15378"/>
        <dbReference type="ChEBI" id="CHEBI:33019"/>
        <dbReference type="ChEBI" id="CHEBI:37565"/>
        <dbReference type="ChEBI" id="CHEBI:57527"/>
        <dbReference type="ChEBI" id="CHEBI:58409"/>
        <dbReference type="EC" id="2.7.7.13"/>
    </reaction>
</comment>
<organism evidence="13 14">
    <name type="scientific">Vreelandella neptunia</name>
    <dbReference type="NCBI Taxonomy" id="115551"/>
    <lineage>
        <taxon>Bacteria</taxon>
        <taxon>Pseudomonadati</taxon>
        <taxon>Pseudomonadota</taxon>
        <taxon>Gammaproteobacteria</taxon>
        <taxon>Oceanospirillales</taxon>
        <taxon>Halomonadaceae</taxon>
        <taxon>Vreelandella</taxon>
    </lineage>
</organism>
<dbReference type="Pfam" id="PF01050">
    <property type="entry name" value="MannoseP_isomer"/>
    <property type="match status" value="1"/>
</dbReference>
<keyword evidence="6" id="KW-0547">Nucleotide-binding</keyword>
<evidence type="ECO:0000256" key="8">
    <source>
        <dbReference type="ARBA" id="ARBA00047343"/>
    </source>
</evidence>
<name>A0ABS9S1V4_9GAMM</name>
<dbReference type="InterPro" id="IPR029044">
    <property type="entry name" value="Nucleotide-diphossugar_trans"/>
</dbReference>
<dbReference type="PANTHER" id="PTHR46390">
    <property type="entry name" value="MANNOSE-1-PHOSPHATE GUANYLYLTRANSFERASE"/>
    <property type="match status" value="1"/>
</dbReference>
<evidence type="ECO:0000256" key="2">
    <source>
        <dbReference type="ARBA" id="ARBA00006115"/>
    </source>
</evidence>
<dbReference type="InterPro" id="IPR049577">
    <property type="entry name" value="GMPP_N"/>
</dbReference>
<dbReference type="InterPro" id="IPR014710">
    <property type="entry name" value="RmlC-like_jellyroll"/>
</dbReference>
<evidence type="ECO:0000313" key="13">
    <source>
        <dbReference type="EMBL" id="MCH4810004.1"/>
    </source>
</evidence>
<keyword evidence="13" id="KW-0413">Isomerase</keyword>
<dbReference type="InterPro" id="IPR051161">
    <property type="entry name" value="Mannose-6P_isomerase_type2"/>
</dbReference>
<evidence type="ECO:0000259" key="11">
    <source>
        <dbReference type="Pfam" id="PF01050"/>
    </source>
</evidence>
<evidence type="ECO:0000259" key="10">
    <source>
        <dbReference type="Pfam" id="PF00483"/>
    </source>
</evidence>
<keyword evidence="5 13" id="KW-0548">Nucleotidyltransferase</keyword>
<evidence type="ECO:0000256" key="7">
    <source>
        <dbReference type="ARBA" id="ARBA00023134"/>
    </source>
</evidence>
<dbReference type="Pfam" id="PF00483">
    <property type="entry name" value="NTP_transferase"/>
    <property type="match status" value="1"/>
</dbReference>
<comment type="pathway">
    <text evidence="1">Nucleotide-sugar biosynthesis; GDP-alpha-D-mannose biosynthesis; GDP-alpha-D-mannose from alpha-D-mannose 1-phosphate (GTP route): step 1/1.</text>
</comment>
<dbReference type="InterPro" id="IPR011051">
    <property type="entry name" value="RmlC_Cupin_sf"/>
</dbReference>
<evidence type="ECO:0000259" key="12">
    <source>
        <dbReference type="Pfam" id="PF22640"/>
    </source>
</evidence>
<accession>A0ABS9S1V4</accession>
<dbReference type="EMBL" id="JAKVTW010000001">
    <property type="protein sequence ID" value="MCH4810004.1"/>
    <property type="molecule type" value="Genomic_DNA"/>
</dbReference>
<dbReference type="Gene3D" id="3.90.550.10">
    <property type="entry name" value="Spore Coat Polysaccharide Biosynthesis Protein SpsA, Chain A"/>
    <property type="match status" value="1"/>
</dbReference>
<dbReference type="PANTHER" id="PTHR46390:SF1">
    <property type="entry name" value="MANNOSE-1-PHOSPHATE GUANYLYLTRANSFERASE"/>
    <property type="match status" value="1"/>
</dbReference>
<sequence length="476" mass="52513">MIHPVILSGGSGSRLWPMSRAGYPKQFLALHGDTQTTMLQATAKRAQGEGFAAPLIVCNEEHRFIVAEQLRTAGIEASDIILEPVGRNTAPAVAVAALRLSKHDPEALMLVMPSDHVILNEEAFHGAVAKAATAAQQGALVTFGITPSSPETGYGYIQRGDERKDSNLGVYNVSRFVEKPDQSTAQQYLESGEYVWNSGIFLFRAHTYLEVLEKYQPAMYEAASKALEHSQQDLSFCRLDTEAFAASPADSIDYAVMERTDQAAVVPVDMGWSDLGAWSALWEIEEKDELGNVARGDVLLHDTHNSYIHADHAMVAVAGMDNIIVIATDDAVMVADKNNAQDVKKLVEKLKEQGRGEHNLHTTVHRPWGCYRGIDLGERHQVKRITVNPGERLSLQMHYHRAEHWIVASGTALVTCGEKEFLLRENESTYIPMGETHRLENPGKVPLQLIEVQSGSYLGEDDIVRFEDGYGRSPKG</sequence>
<dbReference type="CDD" id="cd02213">
    <property type="entry name" value="cupin_PMI_typeII_C"/>
    <property type="match status" value="1"/>
</dbReference>
<dbReference type="EC" id="2.7.7.13" evidence="3"/>
<keyword evidence="14" id="KW-1185">Reference proteome</keyword>
<dbReference type="CDD" id="cd02509">
    <property type="entry name" value="GDP-M1P_Guanylyltransferase"/>
    <property type="match status" value="1"/>
</dbReference>
<feature type="domain" description="Mannose-6-phosphate isomerase type II C-terminal" evidence="11">
    <location>
        <begin position="354"/>
        <end position="468"/>
    </location>
</feature>
<dbReference type="Proteomes" id="UP001320609">
    <property type="component" value="Unassembled WGS sequence"/>
</dbReference>
<dbReference type="Pfam" id="PF22640">
    <property type="entry name" value="ManC_GMP_beta-helix"/>
    <property type="match status" value="1"/>
</dbReference>
<gene>
    <name evidence="13" type="ORF">MLE19_01545</name>
</gene>
<dbReference type="SUPFAM" id="SSF51182">
    <property type="entry name" value="RmlC-like cupins"/>
    <property type="match status" value="1"/>
</dbReference>
<dbReference type="Gene3D" id="2.60.120.10">
    <property type="entry name" value="Jelly Rolls"/>
    <property type="match status" value="1"/>
</dbReference>
<feature type="domain" description="MannoseP isomerase/GMP-like beta-helix" evidence="12">
    <location>
        <begin position="299"/>
        <end position="350"/>
    </location>
</feature>
<comment type="similarity">
    <text evidence="2 9">Belongs to the mannose-6-phosphate isomerase type 2 family.</text>
</comment>
<dbReference type="InterPro" id="IPR006375">
    <property type="entry name" value="Man1P_GuaTrfase/Man6P_Isoase"/>
</dbReference>